<gene>
    <name evidence="6" type="ORF">HNY73_007578</name>
</gene>
<evidence type="ECO:0000256" key="3">
    <source>
        <dbReference type="RuleBase" id="RU003616"/>
    </source>
</evidence>
<proteinExistence type="inferred from homology"/>
<dbReference type="EMBL" id="JABXBU010000012">
    <property type="protein sequence ID" value="KAF8789653.1"/>
    <property type="molecule type" value="Genomic_DNA"/>
</dbReference>
<dbReference type="GO" id="GO:0005737">
    <property type="term" value="C:cytoplasm"/>
    <property type="evidence" value="ECO:0007669"/>
    <property type="project" value="TreeGrafter"/>
</dbReference>
<evidence type="ECO:0000259" key="5">
    <source>
        <dbReference type="PROSITE" id="PS01031"/>
    </source>
</evidence>
<dbReference type="SUPFAM" id="SSF49764">
    <property type="entry name" value="HSP20-like chaperones"/>
    <property type="match status" value="1"/>
</dbReference>
<evidence type="ECO:0000256" key="1">
    <source>
        <dbReference type="ARBA" id="ARBA00023016"/>
    </source>
</evidence>
<protein>
    <submittedName>
        <fullName evidence="6">Protein lethal(2)essential for life like protein</fullName>
    </submittedName>
</protein>
<dbReference type="PRINTS" id="PR00299">
    <property type="entry name" value="ACRYSTALLIN"/>
</dbReference>
<keyword evidence="7" id="KW-1185">Reference proteome</keyword>
<evidence type="ECO:0000256" key="4">
    <source>
        <dbReference type="SAM" id="MobiDB-lite"/>
    </source>
</evidence>
<dbReference type="InterPro" id="IPR002068">
    <property type="entry name" value="A-crystallin/Hsp20_dom"/>
</dbReference>
<accession>A0A8T0FLG4</accession>
<keyword evidence="1" id="KW-0346">Stress response</keyword>
<dbReference type="AlphaFoldDB" id="A0A8T0FLG4"/>
<dbReference type="GO" id="GO:0042026">
    <property type="term" value="P:protein refolding"/>
    <property type="evidence" value="ECO:0007669"/>
    <property type="project" value="TreeGrafter"/>
</dbReference>
<dbReference type="InterPro" id="IPR008978">
    <property type="entry name" value="HSP20-like_chaperone"/>
</dbReference>
<dbReference type="PANTHER" id="PTHR45640:SF13">
    <property type="entry name" value="HEAT SHOCK PROTEIN 22-RELATED"/>
    <property type="match status" value="1"/>
</dbReference>
<dbReference type="PANTHER" id="PTHR45640">
    <property type="entry name" value="HEAT SHOCK PROTEIN HSP-12.2-RELATED"/>
    <property type="match status" value="1"/>
</dbReference>
<organism evidence="6 7">
    <name type="scientific">Argiope bruennichi</name>
    <name type="common">Wasp spider</name>
    <name type="synonym">Aranea bruennichi</name>
    <dbReference type="NCBI Taxonomy" id="94029"/>
    <lineage>
        <taxon>Eukaryota</taxon>
        <taxon>Metazoa</taxon>
        <taxon>Ecdysozoa</taxon>
        <taxon>Arthropoda</taxon>
        <taxon>Chelicerata</taxon>
        <taxon>Arachnida</taxon>
        <taxon>Araneae</taxon>
        <taxon>Araneomorphae</taxon>
        <taxon>Entelegynae</taxon>
        <taxon>Araneoidea</taxon>
        <taxon>Araneidae</taxon>
        <taxon>Argiope</taxon>
    </lineage>
</organism>
<reference evidence="6" key="2">
    <citation type="submission" date="2020-06" db="EMBL/GenBank/DDBJ databases">
        <authorList>
            <person name="Sheffer M."/>
        </authorList>
    </citation>
    <scope>NUCLEOTIDE SEQUENCE</scope>
</reference>
<dbReference type="GO" id="GO:0009408">
    <property type="term" value="P:response to heat"/>
    <property type="evidence" value="ECO:0007669"/>
    <property type="project" value="TreeGrafter"/>
</dbReference>
<feature type="domain" description="SHSP" evidence="5">
    <location>
        <begin position="42"/>
        <end position="149"/>
    </location>
</feature>
<evidence type="ECO:0000313" key="6">
    <source>
        <dbReference type="EMBL" id="KAF8789653.1"/>
    </source>
</evidence>
<dbReference type="CDD" id="cd06526">
    <property type="entry name" value="metazoan_ACD"/>
    <property type="match status" value="1"/>
</dbReference>
<evidence type="ECO:0000256" key="2">
    <source>
        <dbReference type="PROSITE-ProRule" id="PRU00285"/>
    </source>
</evidence>
<dbReference type="GO" id="GO:0051082">
    <property type="term" value="F:unfolded protein binding"/>
    <property type="evidence" value="ECO:0007669"/>
    <property type="project" value="TreeGrafter"/>
</dbReference>
<dbReference type="Proteomes" id="UP000807504">
    <property type="component" value="Unassembled WGS sequence"/>
</dbReference>
<reference evidence="6" key="1">
    <citation type="journal article" date="2020" name="bioRxiv">
        <title>Chromosome-level reference genome of the European wasp spider Argiope bruennichi: a resource for studies on range expansion and evolutionary adaptation.</title>
        <authorList>
            <person name="Sheffer M.M."/>
            <person name="Hoppe A."/>
            <person name="Krehenwinkel H."/>
            <person name="Uhl G."/>
            <person name="Kuss A.W."/>
            <person name="Jensen L."/>
            <person name="Jensen C."/>
            <person name="Gillespie R.G."/>
            <person name="Hoff K.J."/>
            <person name="Prost S."/>
        </authorList>
    </citation>
    <scope>NUCLEOTIDE SEQUENCE</scope>
</reference>
<comment type="caution">
    <text evidence="6">The sequence shown here is derived from an EMBL/GenBank/DDBJ whole genome shotgun (WGS) entry which is preliminary data.</text>
</comment>
<comment type="similarity">
    <text evidence="2 3">Belongs to the small heat shock protein (HSP20) family.</text>
</comment>
<dbReference type="Gene3D" id="2.60.40.790">
    <property type="match status" value="1"/>
</dbReference>
<sequence length="208" mass="24248">MFARLLRDLYDAPEYRYNVMPGLLLDDYPSQPHVHLNIIRPRPQTSVTSRRSEGKRDPNKFQVMLNVKHFRPDEIEVKTVDNCVVIHGKHEEQADEHGFVSREFTRRYELPEDVEPHTVTSSLSQDGVLTIQAPRKVQEPPPKTEIGAKNPFQKPGQLREKRRNNNSRFKSSRLLNKVLKNSSNCFQFTFILGLCRLFFSFFHIVSSL</sequence>
<dbReference type="InterPro" id="IPR001436">
    <property type="entry name" value="Alpha-crystallin/sHSP_animal"/>
</dbReference>
<dbReference type="GO" id="GO:0005634">
    <property type="term" value="C:nucleus"/>
    <property type="evidence" value="ECO:0007669"/>
    <property type="project" value="TreeGrafter"/>
</dbReference>
<feature type="region of interest" description="Disordered" evidence="4">
    <location>
        <begin position="135"/>
        <end position="166"/>
    </location>
</feature>
<dbReference type="Pfam" id="PF00011">
    <property type="entry name" value="HSP20"/>
    <property type="match status" value="1"/>
</dbReference>
<name>A0A8T0FLG4_ARGBR</name>
<dbReference type="PROSITE" id="PS01031">
    <property type="entry name" value="SHSP"/>
    <property type="match status" value="1"/>
</dbReference>
<evidence type="ECO:0000313" key="7">
    <source>
        <dbReference type="Proteomes" id="UP000807504"/>
    </source>
</evidence>